<evidence type="ECO:0000256" key="5">
    <source>
        <dbReference type="PROSITE-ProRule" id="PRU00560"/>
    </source>
</evidence>
<dbReference type="RefSeq" id="WP_130504645.1">
    <property type="nucleotide sequence ID" value="NZ_SHLC01000001.1"/>
</dbReference>
<evidence type="ECO:0000256" key="3">
    <source>
        <dbReference type="ARBA" id="ARBA00022806"/>
    </source>
</evidence>
<dbReference type="EMBL" id="SHLC01000001">
    <property type="protein sequence ID" value="RZU64066.1"/>
    <property type="molecule type" value="Genomic_DNA"/>
</dbReference>
<dbReference type="AlphaFoldDB" id="A0A4V2GAF7"/>
<keyword evidence="4 5" id="KW-0067">ATP-binding</keyword>
<keyword evidence="3 5" id="KW-0347">Helicase</keyword>
<protein>
    <submittedName>
        <fullName evidence="7">DNA helicase IV</fullName>
    </submittedName>
</protein>
<dbReference type="PANTHER" id="PTHR11070:SF45">
    <property type="entry name" value="DNA 3'-5' HELICASE"/>
    <property type="match status" value="1"/>
</dbReference>
<evidence type="ECO:0000313" key="7">
    <source>
        <dbReference type="EMBL" id="RZU64066.1"/>
    </source>
</evidence>
<gene>
    <name evidence="7" type="ORF">EV379_0360</name>
</gene>
<dbReference type="OrthoDB" id="9787585at2"/>
<feature type="domain" description="UvrD-like helicase ATP-binding" evidence="6">
    <location>
        <begin position="203"/>
        <end position="610"/>
    </location>
</feature>
<dbReference type="GO" id="GO:0016787">
    <property type="term" value="F:hydrolase activity"/>
    <property type="evidence" value="ECO:0007669"/>
    <property type="project" value="UniProtKB-UniRule"/>
</dbReference>
<dbReference type="GO" id="GO:0003677">
    <property type="term" value="F:DNA binding"/>
    <property type="evidence" value="ECO:0007669"/>
    <property type="project" value="InterPro"/>
</dbReference>
<dbReference type="GO" id="GO:0005524">
    <property type="term" value="F:ATP binding"/>
    <property type="evidence" value="ECO:0007669"/>
    <property type="project" value="UniProtKB-UniRule"/>
</dbReference>
<evidence type="ECO:0000313" key="8">
    <source>
        <dbReference type="Proteomes" id="UP000291483"/>
    </source>
</evidence>
<dbReference type="SUPFAM" id="SSF52540">
    <property type="entry name" value="P-loop containing nucleoside triphosphate hydrolases"/>
    <property type="match status" value="1"/>
</dbReference>
<dbReference type="InterPro" id="IPR000212">
    <property type="entry name" value="DNA_helicase_UvrD/REP"/>
</dbReference>
<sequence length="793" mass="85096">MPSSELERERAVIASFYRRLDQLRAEVEARLGAVQRGNVGSNHQARSERDSFARLHEDNLAQLNEVDARIAFGRLQVAADEPGRDSDEIHYIGRIGLRDTDQSTMLLDWRAPQAGAFYQATAAHPLGVRARRHLTMRERELTRIDDEVLDATLLDELRGAPSGAADIAAHGSAAASGTLQGEGALLAALTAERTGHMHDIVATIQGEQDRIIRSEMRGALVVQGGPGTGKTAVALHRAAFLIYANRERLKSAGVLVVGPSAAFVRYIEAVLPSLGETGVVMRTLGSLFPGVEADADDRAEVAALKGRLEMSGLLARAVRSRQRVPAEAQQITLNGDTLTVQPALIENAIHRAQRTGKPHNVARVTFVKHAIAELANQLATQLAAAGATIDDSDVAALREDLRESYEVRVLLNTAWLPLTPEKLLGDLYARPEWLAELTPRWTPERRALLARERSAPMTVSDVALLDEAAELLGDMPARRSAADRERERQREADIENARAAIRNMGVEGMVSAEALADGFAERGERMTVAERAASDRSWTYGHVVVDEAQELSPMQWRLLVRKSPMRSFTIVGDIAQVSSPAGARSWTEALNAGFGDRWRLEELSVNYRTPAQIARAAESFAGHAKLPITPARAVREGDWPIHTVLAASDLADAVLDTVQLLLADAGNLAVIVPAESVDDIADTLRAALDGEAGSVAATGGAGRGAPGGVSTRGIVGRGAAGLELPLAVLTAREAKGLEFDAVLIVDPRGIVAETPRGAAALYVAATRPTQRLAMVYPRGESALTGFAETPTLF</sequence>
<evidence type="ECO:0000256" key="4">
    <source>
        <dbReference type="ARBA" id="ARBA00022840"/>
    </source>
</evidence>
<accession>A0A4V2GAF7</accession>
<evidence type="ECO:0000256" key="2">
    <source>
        <dbReference type="ARBA" id="ARBA00022801"/>
    </source>
</evidence>
<name>A0A4V2GAF7_9MICO</name>
<dbReference type="PROSITE" id="PS51198">
    <property type="entry name" value="UVRD_HELICASE_ATP_BIND"/>
    <property type="match status" value="1"/>
</dbReference>
<dbReference type="Proteomes" id="UP000291483">
    <property type="component" value="Unassembled WGS sequence"/>
</dbReference>
<keyword evidence="2 5" id="KW-0378">Hydrolase</keyword>
<organism evidence="7 8">
    <name type="scientific">Microterricola gilva</name>
    <dbReference type="NCBI Taxonomy" id="393267"/>
    <lineage>
        <taxon>Bacteria</taxon>
        <taxon>Bacillati</taxon>
        <taxon>Actinomycetota</taxon>
        <taxon>Actinomycetes</taxon>
        <taxon>Micrococcales</taxon>
        <taxon>Microbacteriaceae</taxon>
        <taxon>Microterricola</taxon>
    </lineage>
</organism>
<dbReference type="GO" id="GO:0043138">
    <property type="term" value="F:3'-5' DNA helicase activity"/>
    <property type="evidence" value="ECO:0007669"/>
    <property type="project" value="TreeGrafter"/>
</dbReference>
<comment type="caution">
    <text evidence="7">The sequence shown here is derived from an EMBL/GenBank/DDBJ whole genome shotgun (WGS) entry which is preliminary data.</text>
</comment>
<dbReference type="Gene3D" id="3.40.50.300">
    <property type="entry name" value="P-loop containing nucleotide triphosphate hydrolases"/>
    <property type="match status" value="3"/>
</dbReference>
<dbReference type="InterPro" id="IPR014016">
    <property type="entry name" value="UvrD-like_ATP-bd"/>
</dbReference>
<proteinExistence type="predicted"/>
<reference evidence="7 8" key="1">
    <citation type="submission" date="2019-02" db="EMBL/GenBank/DDBJ databases">
        <title>Sequencing the genomes of 1000 actinobacteria strains.</title>
        <authorList>
            <person name="Klenk H.-P."/>
        </authorList>
    </citation>
    <scope>NUCLEOTIDE SEQUENCE [LARGE SCALE GENOMIC DNA]</scope>
    <source>
        <strain evidence="7 8">DSM 18319</strain>
    </source>
</reference>
<dbReference type="InterPro" id="IPR027417">
    <property type="entry name" value="P-loop_NTPase"/>
</dbReference>
<evidence type="ECO:0000259" key="6">
    <source>
        <dbReference type="PROSITE" id="PS51198"/>
    </source>
</evidence>
<dbReference type="PANTHER" id="PTHR11070">
    <property type="entry name" value="UVRD / RECB / PCRA DNA HELICASE FAMILY MEMBER"/>
    <property type="match status" value="1"/>
</dbReference>
<dbReference type="GO" id="GO:0000725">
    <property type="term" value="P:recombinational repair"/>
    <property type="evidence" value="ECO:0007669"/>
    <property type="project" value="TreeGrafter"/>
</dbReference>
<dbReference type="GO" id="GO:0005829">
    <property type="term" value="C:cytosol"/>
    <property type="evidence" value="ECO:0007669"/>
    <property type="project" value="TreeGrafter"/>
</dbReference>
<keyword evidence="8" id="KW-1185">Reference proteome</keyword>
<evidence type="ECO:0000256" key="1">
    <source>
        <dbReference type="ARBA" id="ARBA00022741"/>
    </source>
</evidence>
<feature type="binding site" evidence="5">
    <location>
        <begin position="224"/>
        <end position="231"/>
    </location>
    <ligand>
        <name>ATP</name>
        <dbReference type="ChEBI" id="CHEBI:30616"/>
    </ligand>
</feature>
<keyword evidence="1 5" id="KW-0547">Nucleotide-binding</keyword>